<sequence length="318" mass="34987">MDLQSQILTQIKKYQKIVIHRHQRPDPDAIGSQIGLAEILKASFPYKEIMVVGKQIDGFNWIGKMDEVDNDAFNDALVIVTDTANAPRIDDRRFDQGDQLIKIDHHPNDEPFGDIMWVSTMASSSSELIYDFYAQFKDQLELSQVAAHALLAGIIGDTGRFLYPATTPHTMQVAAHLMEAGADGAAIGQHENEITLPVARLSAYVYEHLTVLDHGAAYLVLTNEILRSFNLGDAGTAGIVSIPGRLKSVVSWVIFVQQDDDTYRVRMRSKGAAINEIAKLHDGGGHPLASGAKAKDEQEIKEIIAQLDQLTIDTAKGE</sequence>
<accession>A0A0D0Y4I6</accession>
<dbReference type="InterPro" id="IPR038763">
    <property type="entry name" value="DHH_sf"/>
</dbReference>
<comment type="caution">
    <text evidence="3">The sequence shown here is derived from an EMBL/GenBank/DDBJ whole genome shotgun (WGS) entry which is preliminary data.</text>
</comment>
<dbReference type="RefSeq" id="WP_156127009.1">
    <property type="nucleotide sequence ID" value="NZ_AWTT01000028.1"/>
</dbReference>
<feature type="domain" description="DHHA1" evidence="2">
    <location>
        <begin position="248"/>
        <end position="310"/>
    </location>
</feature>
<evidence type="ECO:0000313" key="4">
    <source>
        <dbReference type="Proteomes" id="UP000032279"/>
    </source>
</evidence>
<dbReference type="Pfam" id="PF02272">
    <property type="entry name" value="DHHA1"/>
    <property type="match status" value="1"/>
</dbReference>
<dbReference type="Gene3D" id="3.90.1640.10">
    <property type="entry name" value="inorganic pyrophosphatase (n-terminal core)"/>
    <property type="match status" value="1"/>
</dbReference>
<feature type="domain" description="DDH" evidence="1">
    <location>
        <begin position="16"/>
        <end position="154"/>
    </location>
</feature>
<proteinExistence type="predicted"/>
<dbReference type="Proteomes" id="UP000032279">
    <property type="component" value="Unassembled WGS sequence"/>
</dbReference>
<dbReference type="Pfam" id="PF01368">
    <property type="entry name" value="DHH"/>
    <property type="match status" value="1"/>
</dbReference>
<dbReference type="AlphaFoldDB" id="A0A0D0Y4I6"/>
<dbReference type="InterPro" id="IPR001667">
    <property type="entry name" value="DDH_dom"/>
</dbReference>
<dbReference type="STRING" id="1335616.WDC_1221"/>
<dbReference type="EMBL" id="AWTT01000028">
    <property type="protein sequence ID" value="KIS03188.1"/>
    <property type="molecule type" value="Genomic_DNA"/>
</dbReference>
<protein>
    <submittedName>
        <fullName evidence="3">3'-to-5' oligoribonuclease A</fullName>
    </submittedName>
</protein>
<dbReference type="InterPro" id="IPR051319">
    <property type="entry name" value="Oligoribo/pAp-PDE_c-di-AMP_PDE"/>
</dbReference>
<dbReference type="PATRIC" id="fig|1335616.4.peg.1221"/>
<organism evidence="3 4">
    <name type="scientific">Paucilactobacillus wasatchensis</name>
    <dbReference type="NCBI Taxonomy" id="1335616"/>
    <lineage>
        <taxon>Bacteria</taxon>
        <taxon>Bacillati</taxon>
        <taxon>Bacillota</taxon>
        <taxon>Bacilli</taxon>
        <taxon>Lactobacillales</taxon>
        <taxon>Lactobacillaceae</taxon>
        <taxon>Paucilactobacillus</taxon>
    </lineage>
</organism>
<dbReference type="GO" id="GO:0003676">
    <property type="term" value="F:nucleic acid binding"/>
    <property type="evidence" value="ECO:0007669"/>
    <property type="project" value="InterPro"/>
</dbReference>
<dbReference type="PANTHER" id="PTHR47618">
    <property type="entry name" value="BIFUNCTIONAL OLIGORIBONUCLEASE AND PAP PHOSPHATASE NRNA"/>
    <property type="match status" value="1"/>
</dbReference>
<dbReference type="PANTHER" id="PTHR47618:SF1">
    <property type="entry name" value="BIFUNCTIONAL OLIGORIBONUCLEASE AND PAP PHOSPHATASE NRNA"/>
    <property type="match status" value="1"/>
</dbReference>
<evidence type="ECO:0000259" key="1">
    <source>
        <dbReference type="Pfam" id="PF01368"/>
    </source>
</evidence>
<dbReference type="OrthoDB" id="9803668at2"/>
<keyword evidence="4" id="KW-1185">Reference proteome</keyword>
<evidence type="ECO:0000313" key="3">
    <source>
        <dbReference type="EMBL" id="KIS03188.1"/>
    </source>
</evidence>
<dbReference type="Gene3D" id="3.10.310.30">
    <property type="match status" value="1"/>
</dbReference>
<gene>
    <name evidence="3" type="ORF">WDC_1221</name>
</gene>
<dbReference type="InterPro" id="IPR003156">
    <property type="entry name" value="DHHA1_dom"/>
</dbReference>
<name>A0A0D0Y4I6_9LACO</name>
<reference evidence="3 4" key="1">
    <citation type="submission" date="2013-08" db="EMBL/GenBank/DDBJ databases">
        <title>Lactobacillus wasatchii sp. WDC04, a late gas producing bacteria isolated from aged chedder cheese.</title>
        <authorList>
            <person name="Oberg C.J."/>
            <person name="Culumber M."/>
            <person name="McMahon D.J."/>
            <person name="Broadbent J.R."/>
            <person name="Oberg T.S."/>
            <person name="Ortaki F."/>
        </authorList>
    </citation>
    <scope>NUCLEOTIDE SEQUENCE [LARGE SCALE GENOMIC DNA]</scope>
    <source>
        <strain evidence="3 4">WDC04</strain>
    </source>
</reference>
<dbReference type="SUPFAM" id="SSF64182">
    <property type="entry name" value="DHH phosphoesterases"/>
    <property type="match status" value="1"/>
</dbReference>
<evidence type="ECO:0000259" key="2">
    <source>
        <dbReference type="Pfam" id="PF02272"/>
    </source>
</evidence>